<dbReference type="Gene3D" id="3.40.50.2300">
    <property type="match status" value="1"/>
</dbReference>
<dbReference type="Pfam" id="PF01451">
    <property type="entry name" value="LMWPc"/>
    <property type="match status" value="1"/>
</dbReference>
<dbReference type="Proteomes" id="UP000704762">
    <property type="component" value="Unassembled WGS sequence"/>
</dbReference>
<keyword evidence="3" id="KW-0904">Protein phosphatase</keyword>
<feature type="domain" description="Phosphotyrosine protein phosphatase I" evidence="4">
    <location>
        <begin position="11"/>
        <end position="188"/>
    </location>
</feature>
<evidence type="ECO:0000256" key="1">
    <source>
        <dbReference type="ARBA" id="ARBA00011063"/>
    </source>
</evidence>
<name>A0ABS2RIJ3_9ACTN</name>
<dbReference type="EMBL" id="JAFBCF010000001">
    <property type="protein sequence ID" value="MBM7798533.1"/>
    <property type="molecule type" value="Genomic_DNA"/>
</dbReference>
<comment type="similarity">
    <text evidence="1">Belongs to the low molecular weight phosphotyrosine protein phosphatase family.</text>
</comment>
<dbReference type="PANTHER" id="PTHR11717:SF31">
    <property type="entry name" value="LOW MOLECULAR WEIGHT PROTEIN-TYROSINE-PHOSPHATASE ETP-RELATED"/>
    <property type="match status" value="1"/>
</dbReference>
<sequence>MSTGTDLEPEFSVLTVCTGNICRSPAVERLLAASLGPTVSVGSAGTQAMVGQPVSPPMVPLVEAEGASTAGFAARQLTEQLIRPAGLVLAMTRAHRGAVVEIWPGAVRRTFTLREFARLLEGVDPAALPTGSVAERLRAAIPLAAGQRGRVKVAPADDDVIDPYRRGDETYAQSFAQLLPAVQTIARIIAG</sequence>
<evidence type="ECO:0000313" key="6">
    <source>
        <dbReference type="Proteomes" id="UP000704762"/>
    </source>
</evidence>
<protein>
    <submittedName>
        <fullName evidence="5">Protein-tyrosine phosphatase</fullName>
        <ecNumber evidence="5">3.1.3.48</ecNumber>
    </submittedName>
</protein>
<dbReference type="InterPro" id="IPR023485">
    <property type="entry name" value="Ptyr_pPase"/>
</dbReference>
<evidence type="ECO:0000259" key="4">
    <source>
        <dbReference type="SMART" id="SM00226"/>
    </source>
</evidence>
<dbReference type="EC" id="3.1.3.48" evidence="5"/>
<gene>
    <name evidence="5" type="ORF">JOE57_001454</name>
</gene>
<dbReference type="InterPro" id="IPR036196">
    <property type="entry name" value="Ptyr_pPase_sf"/>
</dbReference>
<evidence type="ECO:0000256" key="3">
    <source>
        <dbReference type="ARBA" id="ARBA00022912"/>
    </source>
</evidence>
<dbReference type="SUPFAM" id="SSF52788">
    <property type="entry name" value="Phosphotyrosine protein phosphatases I"/>
    <property type="match status" value="1"/>
</dbReference>
<dbReference type="RefSeq" id="WP_204917059.1">
    <property type="nucleotide sequence ID" value="NZ_BAAAQP010000002.1"/>
</dbReference>
<dbReference type="InterPro" id="IPR050438">
    <property type="entry name" value="LMW_PTPase"/>
</dbReference>
<evidence type="ECO:0000256" key="2">
    <source>
        <dbReference type="ARBA" id="ARBA00022801"/>
    </source>
</evidence>
<dbReference type="PANTHER" id="PTHR11717">
    <property type="entry name" value="LOW MOLECULAR WEIGHT PROTEIN TYROSINE PHOSPHATASE"/>
    <property type="match status" value="1"/>
</dbReference>
<accession>A0ABS2RIJ3</accession>
<comment type="caution">
    <text evidence="5">The sequence shown here is derived from an EMBL/GenBank/DDBJ whole genome shotgun (WGS) entry which is preliminary data.</text>
</comment>
<dbReference type="GO" id="GO:0004725">
    <property type="term" value="F:protein tyrosine phosphatase activity"/>
    <property type="evidence" value="ECO:0007669"/>
    <property type="project" value="UniProtKB-EC"/>
</dbReference>
<dbReference type="InterPro" id="IPR017867">
    <property type="entry name" value="Tyr_phospatase_low_mol_wt"/>
</dbReference>
<dbReference type="PRINTS" id="PR00719">
    <property type="entry name" value="LMWPTPASE"/>
</dbReference>
<keyword evidence="2 5" id="KW-0378">Hydrolase</keyword>
<dbReference type="SMART" id="SM00226">
    <property type="entry name" value="LMWPc"/>
    <property type="match status" value="1"/>
</dbReference>
<evidence type="ECO:0000313" key="5">
    <source>
        <dbReference type="EMBL" id="MBM7798533.1"/>
    </source>
</evidence>
<proteinExistence type="inferred from homology"/>
<keyword evidence="6" id="KW-1185">Reference proteome</keyword>
<reference evidence="5 6" key="1">
    <citation type="submission" date="2021-01" db="EMBL/GenBank/DDBJ databases">
        <title>Sequencing the genomes of 1000 actinobacteria strains.</title>
        <authorList>
            <person name="Klenk H.-P."/>
        </authorList>
    </citation>
    <scope>NUCLEOTIDE SEQUENCE [LARGE SCALE GENOMIC DNA]</scope>
    <source>
        <strain evidence="5 6">DSM 18662</strain>
    </source>
</reference>
<organism evidence="5 6">
    <name type="scientific">Microlunatus panaciterrae</name>
    <dbReference type="NCBI Taxonomy" id="400768"/>
    <lineage>
        <taxon>Bacteria</taxon>
        <taxon>Bacillati</taxon>
        <taxon>Actinomycetota</taxon>
        <taxon>Actinomycetes</taxon>
        <taxon>Propionibacteriales</taxon>
        <taxon>Propionibacteriaceae</taxon>
        <taxon>Microlunatus</taxon>
    </lineage>
</organism>